<dbReference type="InterPro" id="IPR005371">
    <property type="entry name" value="UPF0181"/>
</dbReference>
<name>A6VQ27_ACTSZ</name>
<dbReference type="EMBL" id="CP000746">
    <property type="protein sequence ID" value="ABR75074.1"/>
    <property type="molecule type" value="Genomic_DNA"/>
</dbReference>
<evidence type="ECO:0000313" key="2">
    <source>
        <dbReference type="Proteomes" id="UP000001114"/>
    </source>
</evidence>
<sequence length="56" mass="6201">MLDSTLLGLTHAQQQQAVEEIQKLMSKGIPAGQAIKLVAEELRKQHEEKGKGVDEF</sequence>
<gene>
    <name evidence="1" type="ordered locus">Asuc_1722</name>
</gene>
<accession>A6VQ27</accession>
<organism evidence="1 2">
    <name type="scientific">Actinobacillus succinogenes (strain ATCC 55618 / DSM 22257 / CCUG 43843 / 130Z)</name>
    <dbReference type="NCBI Taxonomy" id="339671"/>
    <lineage>
        <taxon>Bacteria</taxon>
        <taxon>Pseudomonadati</taxon>
        <taxon>Pseudomonadota</taxon>
        <taxon>Gammaproteobacteria</taxon>
        <taxon>Pasteurellales</taxon>
        <taxon>Pasteurellaceae</taxon>
        <taxon>Actinobacillus</taxon>
    </lineage>
</organism>
<dbReference type="STRING" id="339671.Asuc_1722"/>
<keyword evidence="2" id="KW-1185">Reference proteome</keyword>
<dbReference type="RefSeq" id="WP_012073451.1">
    <property type="nucleotide sequence ID" value="NC_009655.1"/>
</dbReference>
<dbReference type="AlphaFoldDB" id="A6VQ27"/>
<proteinExistence type="predicted"/>
<dbReference type="KEGG" id="asu:Asuc_1722"/>
<dbReference type="NCBIfam" id="NF003476">
    <property type="entry name" value="PRK05114.1"/>
    <property type="match status" value="1"/>
</dbReference>
<dbReference type="HOGENOM" id="CLU_185263_1_1_6"/>
<reference evidence="2" key="1">
    <citation type="journal article" date="2010" name="BMC Genomics">
        <title>A genomic perspective on the potential of Actinobacillus succinogenes for industrial succinate production.</title>
        <authorList>
            <person name="McKinlay J.B."/>
            <person name="Laivenieks M."/>
            <person name="Schindler B.D."/>
            <person name="McKinlay A.A."/>
            <person name="Siddaramappa S."/>
            <person name="Challacombe J.F."/>
            <person name="Lowry S.R."/>
            <person name="Clum A."/>
            <person name="Lapidus A.L."/>
            <person name="Burkhart K.B."/>
            <person name="Harkins V."/>
            <person name="Vieille C."/>
        </authorList>
    </citation>
    <scope>NUCLEOTIDE SEQUENCE [LARGE SCALE GENOMIC DNA]</scope>
    <source>
        <strain evidence="2">ATCC 55618 / DSM 22257 / CCUG 43843 / 130Z</strain>
    </source>
</reference>
<dbReference type="Proteomes" id="UP000001114">
    <property type="component" value="Chromosome"/>
</dbReference>
<dbReference type="Pfam" id="PF03701">
    <property type="entry name" value="UPF0181"/>
    <property type="match status" value="1"/>
</dbReference>
<protein>
    <submittedName>
        <fullName evidence="1">Uncharacterized protein</fullName>
    </submittedName>
</protein>
<dbReference type="OrthoDB" id="6522084at2"/>
<dbReference type="eggNOG" id="COG3140">
    <property type="taxonomic scope" value="Bacteria"/>
</dbReference>
<evidence type="ECO:0000313" key="1">
    <source>
        <dbReference type="EMBL" id="ABR75074.1"/>
    </source>
</evidence>